<dbReference type="InterPro" id="IPR002471">
    <property type="entry name" value="Pept_S9_AS"/>
</dbReference>
<dbReference type="SUPFAM" id="SSF53474">
    <property type="entry name" value="alpha/beta-Hydrolases"/>
    <property type="match status" value="1"/>
</dbReference>
<keyword evidence="2" id="KW-0645">Protease</keyword>
<organism evidence="8 9">
    <name type="scientific">Nonomuraea diastatica</name>
    <dbReference type="NCBI Taxonomy" id="1848329"/>
    <lineage>
        <taxon>Bacteria</taxon>
        <taxon>Bacillati</taxon>
        <taxon>Actinomycetota</taxon>
        <taxon>Actinomycetes</taxon>
        <taxon>Streptosporangiales</taxon>
        <taxon>Streptosporangiaceae</taxon>
        <taxon>Nonomuraea</taxon>
    </lineage>
</organism>
<evidence type="ECO:0000259" key="7">
    <source>
        <dbReference type="Pfam" id="PF00326"/>
    </source>
</evidence>
<dbReference type="InterPro" id="IPR011042">
    <property type="entry name" value="6-blade_b-propeller_TolB-like"/>
</dbReference>
<dbReference type="InterPro" id="IPR029058">
    <property type="entry name" value="AB_hydrolase_fold"/>
</dbReference>
<sequence length="638" mass="67964">MVLLYGSDMPRLTLDDLYRFAVPSDPCLRPDGGAVAYTLTTVDRDADENRTEIWLAAPGAPPRRLAGGSAARWSPDGRTLAFLRPVDGRPQIHLLPMDGGEPAPLTSAVLGAGAPRWSPDGTRIALSAPVGPGGQAPDPDAPVVTDRLEYKADGTGLLRGMSAHLFVVDVASGETTQVTEGDFFAGEPSWGPDGTRLAFVAAMESDRDLDVRGAVHSVEVGRRPDGEAGGEPRRLTGPELICTGVWWLGERLVVTGMKGSPVRHVRLFTLVPGGRPEEIETGLDRNVMTGAPGYPGAVPALLSGDGDDLVLCVRDRGCSHLYRATGERLVPEEASVSGASVAAGRIAYVAATPHSAGDVYLGRPGETPARLTDHALDGVELFTPARRTFTAPDGTPVEGFVLRDENAATPGPLLLDVHGGPHNAWAPVLDGFHLYHQALAARGWTVLALNPRASDGYGEDFYTAAVGAWGLADAQDFLAAVDTLIEENVADPDRLAVTGYSYGGYMTCWLTGHTGRFKAAIPGGCVSDLTSLAGTSDLGHMMKVHEWTGDLAAQSPITYVSEVGTPTLLLHGESDDRCPVGQSEQWFAALRERRVPVRLVRYPGASHLFILNGRPSHRYDYNERIITWLEEWVSGSPS</sequence>
<evidence type="ECO:0000256" key="3">
    <source>
        <dbReference type="ARBA" id="ARBA00022990"/>
    </source>
</evidence>
<keyword evidence="9" id="KW-1185">Reference proteome</keyword>
<dbReference type="EMBL" id="SMKP01000117">
    <property type="protein sequence ID" value="TDD15855.1"/>
    <property type="molecule type" value="Genomic_DNA"/>
</dbReference>
<protein>
    <recommendedName>
        <fullName evidence="5">Acyl-peptide hydrolase</fullName>
    </recommendedName>
    <alternativeName>
        <fullName evidence="4">Acylaminoacyl-peptidase</fullName>
    </alternativeName>
</protein>
<evidence type="ECO:0000256" key="1">
    <source>
        <dbReference type="ARBA" id="ARBA00022801"/>
    </source>
</evidence>
<dbReference type="PANTHER" id="PTHR42776:SF27">
    <property type="entry name" value="DIPEPTIDYL PEPTIDASE FAMILY MEMBER 6"/>
    <property type="match status" value="1"/>
</dbReference>
<keyword evidence="2" id="KW-0720">Serine protease</keyword>
<evidence type="ECO:0000256" key="5">
    <source>
        <dbReference type="ARBA" id="ARBA00032596"/>
    </source>
</evidence>
<dbReference type="InterPro" id="IPR011659">
    <property type="entry name" value="WD40"/>
</dbReference>
<reference evidence="8 9" key="1">
    <citation type="submission" date="2019-03" db="EMBL/GenBank/DDBJ databases">
        <title>Draft genome sequences of novel Actinobacteria.</title>
        <authorList>
            <person name="Sahin N."/>
            <person name="Ay H."/>
            <person name="Saygin H."/>
        </authorList>
    </citation>
    <scope>NUCLEOTIDE SEQUENCE [LARGE SCALE GENOMIC DNA]</scope>
    <source>
        <strain evidence="8 9">KC712</strain>
    </source>
</reference>
<comment type="function">
    <text evidence="6">This enzyme catalyzes the hydrolysis of the N-terminal peptide bond of an N-acetylated peptide to generate an N-acetylated amino acid and a peptide with a free N-terminus. It preferentially cleaves off Ac-Ala, Ac-Met and Ac-Ser. Also, involved in the degradation of oxidized and glycated proteins.</text>
</comment>
<dbReference type="SUPFAM" id="SSF69304">
    <property type="entry name" value="Tricorn protease N-terminal domain"/>
    <property type="match status" value="1"/>
</dbReference>
<dbReference type="GO" id="GO:0006508">
    <property type="term" value="P:proteolysis"/>
    <property type="evidence" value="ECO:0007669"/>
    <property type="project" value="InterPro"/>
</dbReference>
<dbReference type="Pfam" id="PF00326">
    <property type="entry name" value="Peptidase_S9"/>
    <property type="match status" value="1"/>
</dbReference>
<dbReference type="Gene3D" id="2.120.10.30">
    <property type="entry name" value="TolB, C-terminal domain"/>
    <property type="match status" value="2"/>
</dbReference>
<dbReference type="Gene3D" id="3.40.50.1820">
    <property type="entry name" value="alpha/beta hydrolase"/>
    <property type="match status" value="1"/>
</dbReference>
<dbReference type="OrthoDB" id="262125at2"/>
<dbReference type="PANTHER" id="PTHR42776">
    <property type="entry name" value="SERINE PEPTIDASE S9 FAMILY MEMBER"/>
    <property type="match status" value="1"/>
</dbReference>
<dbReference type="GO" id="GO:0004252">
    <property type="term" value="F:serine-type endopeptidase activity"/>
    <property type="evidence" value="ECO:0007669"/>
    <property type="project" value="InterPro"/>
</dbReference>
<keyword evidence="3" id="KW-0007">Acetylation</keyword>
<keyword evidence="1" id="KW-0378">Hydrolase</keyword>
<dbReference type="AlphaFoldDB" id="A0A4R4WJP8"/>
<dbReference type="Proteomes" id="UP000294543">
    <property type="component" value="Unassembled WGS sequence"/>
</dbReference>
<feature type="domain" description="Peptidase S9 prolyl oligopeptidase catalytic" evidence="7">
    <location>
        <begin position="436"/>
        <end position="634"/>
    </location>
</feature>
<dbReference type="Pfam" id="PF07676">
    <property type="entry name" value="PD40"/>
    <property type="match status" value="3"/>
</dbReference>
<name>A0A4R4WJP8_9ACTN</name>
<evidence type="ECO:0000313" key="9">
    <source>
        <dbReference type="Proteomes" id="UP000294543"/>
    </source>
</evidence>
<dbReference type="PROSITE" id="PS00708">
    <property type="entry name" value="PRO_ENDOPEP_SER"/>
    <property type="match status" value="1"/>
</dbReference>
<proteinExistence type="predicted"/>
<evidence type="ECO:0000256" key="2">
    <source>
        <dbReference type="ARBA" id="ARBA00022825"/>
    </source>
</evidence>
<evidence type="ECO:0000313" key="8">
    <source>
        <dbReference type="EMBL" id="TDD15855.1"/>
    </source>
</evidence>
<gene>
    <name evidence="8" type="ORF">E1294_33250</name>
</gene>
<evidence type="ECO:0000256" key="6">
    <source>
        <dbReference type="ARBA" id="ARBA00045885"/>
    </source>
</evidence>
<dbReference type="InterPro" id="IPR001375">
    <property type="entry name" value="Peptidase_S9_cat"/>
</dbReference>
<comment type="caution">
    <text evidence="8">The sequence shown here is derived from an EMBL/GenBank/DDBJ whole genome shotgun (WGS) entry which is preliminary data.</text>
</comment>
<evidence type="ECO:0000256" key="4">
    <source>
        <dbReference type="ARBA" id="ARBA00032284"/>
    </source>
</evidence>
<accession>A0A4R4WJP8</accession>